<dbReference type="Proteomes" id="UP000237271">
    <property type="component" value="Unassembled WGS sequence"/>
</dbReference>
<reference evidence="1 2" key="1">
    <citation type="journal article" date="2017" name="Genome Biol. Evol.">
        <title>Phytophthora megakarya and P. palmivora, closely related causal agents of cacao black pod rot, underwent increases in genome sizes and gene numbers by different mechanisms.</title>
        <authorList>
            <person name="Ali S.S."/>
            <person name="Shao J."/>
            <person name="Lary D.J."/>
            <person name="Kronmiller B."/>
            <person name="Shen D."/>
            <person name="Strem M.D."/>
            <person name="Amoako-Attah I."/>
            <person name="Akrofi A.Y."/>
            <person name="Begoude B.A."/>
            <person name="Ten Hoopen G.M."/>
            <person name="Coulibaly K."/>
            <person name="Kebe B.I."/>
            <person name="Melnick R.L."/>
            <person name="Guiltinan M.J."/>
            <person name="Tyler B.M."/>
            <person name="Meinhardt L.W."/>
            <person name="Bailey B.A."/>
        </authorList>
    </citation>
    <scope>NUCLEOTIDE SEQUENCE [LARGE SCALE GENOMIC DNA]</scope>
    <source>
        <strain evidence="2">sbr112.9</strain>
    </source>
</reference>
<proteinExistence type="predicted"/>
<protein>
    <recommendedName>
        <fullName evidence="3">BED-type domain-containing protein</fullName>
    </recommendedName>
</protein>
<name>A0A2P4XFJ3_9STRA</name>
<dbReference type="AlphaFoldDB" id="A0A2P4XFJ3"/>
<evidence type="ECO:0008006" key="3">
    <source>
        <dbReference type="Google" id="ProtNLM"/>
    </source>
</evidence>
<keyword evidence="2" id="KW-1185">Reference proteome</keyword>
<organism evidence="1 2">
    <name type="scientific">Phytophthora palmivora</name>
    <dbReference type="NCBI Taxonomy" id="4796"/>
    <lineage>
        <taxon>Eukaryota</taxon>
        <taxon>Sar</taxon>
        <taxon>Stramenopiles</taxon>
        <taxon>Oomycota</taxon>
        <taxon>Peronosporomycetes</taxon>
        <taxon>Peronosporales</taxon>
        <taxon>Peronosporaceae</taxon>
        <taxon>Phytophthora</taxon>
    </lineage>
</organism>
<evidence type="ECO:0000313" key="1">
    <source>
        <dbReference type="EMBL" id="POM64317.1"/>
    </source>
</evidence>
<gene>
    <name evidence="1" type="ORF">PHPALM_20171</name>
</gene>
<evidence type="ECO:0000313" key="2">
    <source>
        <dbReference type="Proteomes" id="UP000237271"/>
    </source>
</evidence>
<accession>A0A2P4XFJ3</accession>
<dbReference type="EMBL" id="NCKW01011132">
    <property type="protein sequence ID" value="POM64317.1"/>
    <property type="molecule type" value="Genomic_DNA"/>
</dbReference>
<comment type="caution">
    <text evidence="1">The sequence shown here is derived from an EMBL/GenBank/DDBJ whole genome shotgun (WGS) entry which is preliminary data.</text>
</comment>
<dbReference type="OrthoDB" id="88709at2759"/>
<sequence length="143" mass="16191">MSADLVAASQPRQPFSPRQIAAFFFKAWLGEEGELTGYHVCKAWGKRRKHKPRSGYTNLVSHVRAAHPAFESEMRDATAAATGTLVPWVSQKTSNRYSWMNNGTKHYLAVYAYYDGPNGPRYPLLSIVPVMEEANDKIKPKRY</sequence>